<dbReference type="EMBL" id="CP003154">
    <property type="protein sequence ID" value="AFL73966.1"/>
    <property type="molecule type" value="Genomic_DNA"/>
</dbReference>
<reference evidence="1 2" key="1">
    <citation type="submission" date="2012-06" db="EMBL/GenBank/DDBJ databases">
        <title>Complete sequence of Thiocystis violascens DSM 198.</title>
        <authorList>
            <consortium name="US DOE Joint Genome Institute"/>
            <person name="Lucas S."/>
            <person name="Han J."/>
            <person name="Lapidus A."/>
            <person name="Cheng J.-F."/>
            <person name="Goodwin L."/>
            <person name="Pitluck S."/>
            <person name="Peters L."/>
            <person name="Ovchinnikova G."/>
            <person name="Teshima H."/>
            <person name="Detter J.C."/>
            <person name="Han C."/>
            <person name="Tapia R."/>
            <person name="Land M."/>
            <person name="Hauser L."/>
            <person name="Kyrpides N."/>
            <person name="Ivanova N."/>
            <person name="Pagani I."/>
            <person name="Vogl K."/>
            <person name="Liu Z."/>
            <person name="Frigaard N.-U."/>
            <person name="Bryant D."/>
            <person name="Woyke T."/>
        </authorList>
    </citation>
    <scope>NUCLEOTIDE SEQUENCE [LARGE SCALE GENOMIC DNA]</scope>
    <source>
        <strain evidence="2">ATCC 17096 / DSM 198 / 6111</strain>
    </source>
</reference>
<gene>
    <name evidence="1" type="ordered locus">Thivi_2009</name>
</gene>
<sequence>MSRKYYPSEHKDETLGLWLEAHIHQLDSHVLWSAKLNTRVENNDEIRSKWLFNNYFCDSEILHEFIKRGIVANVTKDVKKHITEHAWNELSEVIDCCKPYISIPLNEETENHYKKYRTLNEIMWFEIVVEQFSEALVQFSLSLFGYKYILKNLELNKQEFYEFADRLEGKIRFNNDWFPLDAMRNKLLSVSNKGALSCISRDLAHELELLKKPTSRQVVSSCRAIFPLLERTLREHVGKKEWKGRADNMDLLVNMHEKNGSAPIYRI</sequence>
<name>I3YAE8_THIV6</name>
<dbReference type="KEGG" id="tvi:Thivi_2009"/>
<dbReference type="HOGENOM" id="CLU_1041840_0_0_6"/>
<dbReference type="STRING" id="765911.Thivi_2009"/>
<keyword evidence="2" id="KW-1185">Reference proteome</keyword>
<dbReference type="AlphaFoldDB" id="I3YAE8"/>
<dbReference type="Proteomes" id="UP000006062">
    <property type="component" value="Chromosome"/>
</dbReference>
<evidence type="ECO:0000313" key="2">
    <source>
        <dbReference type="Proteomes" id="UP000006062"/>
    </source>
</evidence>
<organism evidence="1 2">
    <name type="scientific">Thiocystis violascens (strain ATCC 17096 / DSM 198 / 6111)</name>
    <name type="common">Chromatium violascens</name>
    <dbReference type="NCBI Taxonomy" id="765911"/>
    <lineage>
        <taxon>Bacteria</taxon>
        <taxon>Pseudomonadati</taxon>
        <taxon>Pseudomonadota</taxon>
        <taxon>Gammaproteobacteria</taxon>
        <taxon>Chromatiales</taxon>
        <taxon>Chromatiaceae</taxon>
        <taxon>Thiocystis</taxon>
    </lineage>
</organism>
<protein>
    <submittedName>
        <fullName evidence="1">Uncharacterized protein</fullName>
    </submittedName>
</protein>
<accession>I3YAE8</accession>
<proteinExistence type="predicted"/>
<evidence type="ECO:0000313" key="1">
    <source>
        <dbReference type="EMBL" id="AFL73966.1"/>
    </source>
</evidence>